<organism evidence="3 4">
    <name type="scientific">Akkermansia massiliensis</name>
    <dbReference type="NCBI Taxonomy" id="2927224"/>
    <lineage>
        <taxon>Bacteria</taxon>
        <taxon>Pseudomonadati</taxon>
        <taxon>Verrucomicrobiota</taxon>
        <taxon>Verrucomicrobiia</taxon>
        <taxon>Verrucomicrobiales</taxon>
        <taxon>Akkermansiaceae</taxon>
        <taxon>Akkermansia</taxon>
    </lineage>
</organism>
<evidence type="ECO:0000256" key="1">
    <source>
        <dbReference type="SAM" id="MobiDB-lite"/>
    </source>
</evidence>
<accession>A0AAE6W0U0</accession>
<dbReference type="Proteomes" id="UP000642553">
    <property type="component" value="Chromosome"/>
</dbReference>
<keyword evidence="2" id="KW-0472">Membrane</keyword>
<keyword evidence="2" id="KW-0812">Transmembrane</keyword>
<dbReference type="AlphaFoldDB" id="A0AAE6W0U0"/>
<feature type="region of interest" description="Disordered" evidence="1">
    <location>
        <begin position="1"/>
        <end position="36"/>
    </location>
</feature>
<evidence type="ECO:0000313" key="4">
    <source>
        <dbReference type="Proteomes" id="UP000642553"/>
    </source>
</evidence>
<name>A0AAE6W0U0_9BACT</name>
<sequence>MKNSDSDPESSSSSQGADNIMRQLHASDSQGVERKREVVVRPDGSKVIRVEKRRRTYNDDHGDAKQAVLKNKRFLIGLCILVLLVVGALAGTYMYRLTSFNTEEFAGRLQSDLSAAWGGKVEASGMAMDGLSMKAARIKVTFPQDSCLSFVMMEGVSGEISATSLFMGKIKGESLNMAKVTIGLRPGFSKFAVPQTKRELPFVFRRYTSPRLEVGYAHKTEEFTLERNDGPFYMTAEAYIRTSGNGTEPEYVLDLSQQKLKIKGWPLMGVDSGSIILNGNGVKQLTFSGFLDKGRLLNKPTDLSPFMITGNFLLGTDFRHQAWTLTGRNFDLLSLVGDDFASFLKVQMGEQEVDEKHELKLDFALPVMDEQKRPSVKGYSGSVIKATMLRLPVLRLLAAMTARNTEIRLPYSSPVFTSGSFLLESDGTDRSASLKEISLFEQGFLGVTGVLYSNGSAVTGELVFKIPSYMVDSRRLPSGVTQEGHEIILPVKISGTPASPQDNSAGMLQEVEPRADRPGMGTAPSRGTALPAPSSTPPARITVDGFM</sequence>
<dbReference type="EMBL" id="CP029701">
    <property type="protein sequence ID" value="QHV63596.1"/>
    <property type="molecule type" value="Genomic_DNA"/>
</dbReference>
<feature type="transmembrane region" description="Helical" evidence="2">
    <location>
        <begin position="74"/>
        <end position="95"/>
    </location>
</feature>
<proteinExistence type="predicted"/>
<feature type="compositionally biased region" description="Low complexity" evidence="1">
    <location>
        <begin position="528"/>
        <end position="539"/>
    </location>
</feature>
<protein>
    <submittedName>
        <fullName evidence="3">Uncharacterized protein</fullName>
    </submittedName>
</protein>
<keyword evidence="2" id="KW-1133">Transmembrane helix</keyword>
<reference evidence="3" key="1">
    <citation type="submission" date="2018-05" db="EMBL/GenBank/DDBJ databases">
        <title>Complete genome sequnece of Akkermansia muciniphila EB-AMDK-40.</title>
        <authorList>
            <person name="Nam Y.-D."/>
            <person name="Chung W.-H."/>
            <person name="Park Y.S."/>
            <person name="Kang J."/>
        </authorList>
    </citation>
    <scope>NUCLEOTIDE SEQUENCE</scope>
    <source>
        <strain evidence="3">EB-AMDK-40</strain>
    </source>
</reference>
<feature type="region of interest" description="Disordered" evidence="1">
    <location>
        <begin position="513"/>
        <end position="547"/>
    </location>
</feature>
<dbReference type="RefSeq" id="WP_102722805.1">
    <property type="nucleotide sequence ID" value="NZ_CP029701.1"/>
</dbReference>
<gene>
    <name evidence="3" type="ORF">DMI76_09565</name>
</gene>
<evidence type="ECO:0000313" key="3">
    <source>
        <dbReference type="EMBL" id="QHV63596.1"/>
    </source>
</evidence>
<evidence type="ECO:0000256" key="2">
    <source>
        <dbReference type="SAM" id="Phobius"/>
    </source>
</evidence>